<comment type="similarity">
    <text evidence="1 7">Belongs to the type-B carboxylesterase/lipase family.</text>
</comment>
<accession>A0A8J2HJK6</accession>
<dbReference type="Pfam" id="PF00135">
    <property type="entry name" value="COesterase"/>
    <property type="match status" value="1"/>
</dbReference>
<feature type="signal peptide" evidence="7">
    <location>
        <begin position="1"/>
        <end position="18"/>
    </location>
</feature>
<feature type="chain" id="PRO_5035342809" description="Carboxylic ester hydrolase" evidence="7">
    <location>
        <begin position="19"/>
        <end position="609"/>
    </location>
</feature>
<gene>
    <name evidence="9" type="ORF">HICCMSTLAB_LOCUS11650</name>
</gene>
<dbReference type="PANTHER" id="PTHR43142:SF1">
    <property type="entry name" value="CARBOXYLIC ESTER HYDROLASE"/>
    <property type="match status" value="1"/>
</dbReference>
<dbReference type="PROSITE" id="PS01173">
    <property type="entry name" value="LIPASE_GDXG_HIS"/>
    <property type="match status" value="1"/>
</dbReference>
<evidence type="ECO:0000256" key="4">
    <source>
        <dbReference type="ARBA" id="ARBA00022801"/>
    </source>
</evidence>
<comment type="caution">
    <text evidence="9">The sequence shown here is derived from an EMBL/GenBank/DDBJ whole genome shotgun (WGS) entry which is preliminary data.</text>
</comment>
<evidence type="ECO:0000256" key="1">
    <source>
        <dbReference type="ARBA" id="ARBA00005964"/>
    </source>
</evidence>
<evidence type="ECO:0000313" key="10">
    <source>
        <dbReference type="Proteomes" id="UP000786811"/>
    </source>
</evidence>
<dbReference type="InterPro" id="IPR029058">
    <property type="entry name" value="AB_hydrolase_fold"/>
</dbReference>
<keyword evidence="3" id="KW-0719">Serine esterase</keyword>
<dbReference type="OrthoDB" id="6846267at2759"/>
<keyword evidence="7" id="KW-0732">Signal</keyword>
<dbReference type="EC" id="3.1.1.-" evidence="7"/>
<dbReference type="Gene3D" id="3.40.50.1820">
    <property type="entry name" value="alpha/beta hydrolase"/>
    <property type="match status" value="1"/>
</dbReference>
<proteinExistence type="inferred from homology"/>
<keyword evidence="5" id="KW-1015">Disulfide bond</keyword>
<evidence type="ECO:0000256" key="5">
    <source>
        <dbReference type="ARBA" id="ARBA00023157"/>
    </source>
</evidence>
<evidence type="ECO:0000313" key="9">
    <source>
        <dbReference type="EMBL" id="CAG5103719.1"/>
    </source>
</evidence>
<keyword evidence="4 7" id="KW-0378">Hydrolase</keyword>
<dbReference type="PANTHER" id="PTHR43142">
    <property type="entry name" value="CARBOXYLIC ESTER HYDROLASE"/>
    <property type="match status" value="1"/>
</dbReference>
<name>A0A8J2HJK6_COTCN</name>
<dbReference type="PROSITE" id="PS00122">
    <property type="entry name" value="CARBOXYLESTERASE_B_1"/>
    <property type="match status" value="1"/>
</dbReference>
<comment type="similarity">
    <text evidence="2">Belongs to the 'GDXG' lipolytic enzyme family.</text>
</comment>
<dbReference type="SUPFAM" id="SSF53474">
    <property type="entry name" value="alpha/beta-Hydrolases"/>
    <property type="match status" value="1"/>
</dbReference>
<dbReference type="AlphaFoldDB" id="A0A8J2HJK6"/>
<evidence type="ECO:0000256" key="3">
    <source>
        <dbReference type="ARBA" id="ARBA00022487"/>
    </source>
</evidence>
<evidence type="ECO:0000256" key="2">
    <source>
        <dbReference type="ARBA" id="ARBA00010515"/>
    </source>
</evidence>
<reference evidence="9" key="1">
    <citation type="submission" date="2021-04" db="EMBL/GenBank/DDBJ databases">
        <authorList>
            <person name="Chebbi M.A.C M."/>
        </authorList>
    </citation>
    <scope>NUCLEOTIDE SEQUENCE</scope>
</reference>
<sequence>MNLVFLLFINLFCATTASGPVVETSFGPVLGKWMKSHWGYRIAAYLGIPYAEPPLGILRFETPVPWVNNWTKLRDATEDGPMCPQLNRFGEFVGDEDCLHLNIFVPELYSSEKLPVLVFVHGGAFITGSNNSTLLSPSYLLDRKLILVTVNYRLGILGFLSSGNEASPGNYGIKDVLEALKWIQENIEHFGGDPTSVTLSGQSAGASLAHHLGLSKRTEGLFDKLITHSGVANAPWGIHPSHHAKIRYTFVALAGQVGCGQSDEDIIDCLRQVDPKLLTLQLSFFQVWNGHSYCNFGPTIESDSEDAIVIRHPLSTIERGEFRDIPWISGVVSDEGLLKSMKGLLANPQFLDEFESKFEDVVSLYLETEEIVMNETVFSEELMNFYSLFDGNISEEASNINLTAMTSDGLMNYWIYEALNAQAMKMNSSVFFYEFAYEGTFTSTYSYQYPQRYGIGHADDLNYLFPISNVKYLDLQLHNTASDETMINIMTEMWANFVRTGIPQARLTPDWEPYQEDFRFMKLGMGRSPVISMEEDFLPIRMEFWRNLMSNVSAPMELIFPTREEDQDEDLDEILEEEIDQTDQSNINLLNPFLMLLPISICSLYFVHC</sequence>
<dbReference type="GO" id="GO:0052689">
    <property type="term" value="F:carboxylic ester hydrolase activity"/>
    <property type="evidence" value="ECO:0007669"/>
    <property type="project" value="UniProtKB-KW"/>
</dbReference>
<keyword evidence="6" id="KW-0325">Glycoprotein</keyword>
<protein>
    <recommendedName>
        <fullName evidence="7">Carboxylic ester hydrolase</fullName>
        <ecNumber evidence="7">3.1.1.-</ecNumber>
    </recommendedName>
</protein>
<keyword evidence="10" id="KW-1185">Reference proteome</keyword>
<dbReference type="InterPro" id="IPR002018">
    <property type="entry name" value="CarbesteraseB"/>
</dbReference>
<organism evidence="9 10">
    <name type="scientific">Cotesia congregata</name>
    <name type="common">Parasitoid wasp</name>
    <name type="synonym">Apanteles congregatus</name>
    <dbReference type="NCBI Taxonomy" id="51543"/>
    <lineage>
        <taxon>Eukaryota</taxon>
        <taxon>Metazoa</taxon>
        <taxon>Ecdysozoa</taxon>
        <taxon>Arthropoda</taxon>
        <taxon>Hexapoda</taxon>
        <taxon>Insecta</taxon>
        <taxon>Pterygota</taxon>
        <taxon>Neoptera</taxon>
        <taxon>Endopterygota</taxon>
        <taxon>Hymenoptera</taxon>
        <taxon>Apocrita</taxon>
        <taxon>Ichneumonoidea</taxon>
        <taxon>Braconidae</taxon>
        <taxon>Microgastrinae</taxon>
        <taxon>Cotesia</taxon>
    </lineage>
</organism>
<feature type="domain" description="Carboxylesterase type B" evidence="8">
    <location>
        <begin position="19"/>
        <end position="528"/>
    </location>
</feature>
<dbReference type="InterPro" id="IPR019826">
    <property type="entry name" value="Carboxylesterase_B_AS"/>
</dbReference>
<dbReference type="EMBL" id="CAJNRD030001123">
    <property type="protein sequence ID" value="CAG5103719.1"/>
    <property type="molecule type" value="Genomic_DNA"/>
</dbReference>
<dbReference type="Proteomes" id="UP000786811">
    <property type="component" value="Unassembled WGS sequence"/>
</dbReference>
<evidence type="ECO:0000259" key="8">
    <source>
        <dbReference type="Pfam" id="PF00135"/>
    </source>
</evidence>
<evidence type="ECO:0000256" key="7">
    <source>
        <dbReference type="RuleBase" id="RU361235"/>
    </source>
</evidence>
<dbReference type="InterPro" id="IPR002168">
    <property type="entry name" value="Lipase_GDXG_HIS_AS"/>
</dbReference>
<evidence type="ECO:0000256" key="6">
    <source>
        <dbReference type="ARBA" id="ARBA00023180"/>
    </source>
</evidence>